<organism evidence="2 3">
    <name type="scientific">Micromonospora parathelypteridis</name>
    <dbReference type="NCBI Taxonomy" id="1839617"/>
    <lineage>
        <taxon>Bacteria</taxon>
        <taxon>Bacillati</taxon>
        <taxon>Actinomycetota</taxon>
        <taxon>Actinomycetes</taxon>
        <taxon>Micromonosporales</taxon>
        <taxon>Micromonosporaceae</taxon>
        <taxon>Micromonospora</taxon>
    </lineage>
</organism>
<name>A0A840VSQ7_9ACTN</name>
<keyword evidence="3" id="KW-1185">Reference proteome</keyword>
<dbReference type="EMBL" id="JACHDP010000001">
    <property type="protein sequence ID" value="MBB5480162.1"/>
    <property type="molecule type" value="Genomic_DNA"/>
</dbReference>
<evidence type="ECO:0008006" key="4">
    <source>
        <dbReference type="Google" id="ProtNLM"/>
    </source>
</evidence>
<protein>
    <recommendedName>
        <fullName evidence="4">SGNH hydrolase-type esterase domain-containing protein</fullName>
    </recommendedName>
</protein>
<feature type="region of interest" description="Disordered" evidence="1">
    <location>
        <begin position="330"/>
        <end position="349"/>
    </location>
</feature>
<evidence type="ECO:0000256" key="1">
    <source>
        <dbReference type="SAM" id="MobiDB-lite"/>
    </source>
</evidence>
<accession>A0A840VSQ7</accession>
<gene>
    <name evidence="2" type="ORF">HNR20_004667</name>
</gene>
<comment type="caution">
    <text evidence="2">The sequence shown here is derived from an EMBL/GenBank/DDBJ whole genome shotgun (WGS) entry which is preliminary data.</text>
</comment>
<sequence length="362" mass="38322">MAGNPTLVDANKDRIRCREVQTVTDDTVLTLTGDSISSSHHQFGFGIGPGCPLTSFDGRGMPGNNGVYSYGRRYFDMNGSIVDYDNYARTGYGTGDIIAGRAGPDACGNAWGRVASPLGLATARIAKAKADGHDAYHATTGGVNNTNWTTVLTRLAICRALEFAGETLNPYGVFRFEWAAVGGKQGIVTNGGGCNFWLDLPVGEDYYINIGVPRYDGPAQYAGVTADATTIVNSLLAAGADKVVWMLYYDITPANVDVGQYAWAKLRSLLPTGMQSYLPAAPVSTLQPLIDPLWVGSVRGVINDLNWAVQLGVPFDPAVRVAFPPPFTPSDLQITQEGGSPHPSPAGQDKLANALAGVLNGM</sequence>
<reference evidence="2 3" key="1">
    <citation type="submission" date="2020-08" db="EMBL/GenBank/DDBJ databases">
        <title>Sequencing the genomes of 1000 actinobacteria strains.</title>
        <authorList>
            <person name="Klenk H.-P."/>
        </authorList>
    </citation>
    <scope>NUCLEOTIDE SEQUENCE [LARGE SCALE GENOMIC DNA]</scope>
    <source>
        <strain evidence="2 3">DSM 103125</strain>
    </source>
</reference>
<dbReference type="Proteomes" id="UP000586947">
    <property type="component" value="Unassembled WGS sequence"/>
</dbReference>
<evidence type="ECO:0000313" key="2">
    <source>
        <dbReference type="EMBL" id="MBB5480162.1"/>
    </source>
</evidence>
<evidence type="ECO:0000313" key="3">
    <source>
        <dbReference type="Proteomes" id="UP000586947"/>
    </source>
</evidence>
<proteinExistence type="predicted"/>
<dbReference type="RefSeq" id="WP_184183740.1">
    <property type="nucleotide sequence ID" value="NZ_BMNF01000005.1"/>
</dbReference>
<dbReference type="AlphaFoldDB" id="A0A840VSQ7"/>